<keyword evidence="1" id="KW-1133">Transmembrane helix</keyword>
<reference evidence="2 3" key="2">
    <citation type="journal article" date="2008" name="J. Virol.">
        <title>Laboratory strains of murine cytomegalovirus are genetically similar to but phenotypically distinct from wild strains of virus.</title>
        <authorList>
            <person name="Smith L.M."/>
            <person name="McWhorter A.R."/>
            <person name="Masters L.L."/>
            <person name="Shellam G.R."/>
            <person name="Redwood A.J."/>
        </authorList>
    </citation>
    <scope>NUCLEOTIDE SEQUENCE [LARGE SCALE GENOMIC DNA]</scope>
    <source>
        <strain evidence="2">K181</strain>
    </source>
</reference>
<accession>A8E1H6</accession>
<sequence>MSISFPVGMRGARIAVRRLVVAVVVVLRLLLRIFRTSGDAARRGIVLVVSGERAQPSLDTGPQHGFAAFGALGRSYVRAVADGGDARAEMWLGVTLDMTATPSAQETPRFFISREGKGR</sequence>
<organismHost>
    <name type="scientific">Mus musculus</name>
    <name type="common">Mouse</name>
    <dbReference type="NCBI Taxonomy" id="10090"/>
</organismHost>
<evidence type="ECO:0000313" key="3">
    <source>
        <dbReference type="Proteomes" id="UP000158680"/>
    </source>
</evidence>
<proteinExistence type="predicted"/>
<dbReference type="EMBL" id="AM886412">
    <property type="protein sequence ID" value="CAP08109.1"/>
    <property type="molecule type" value="Genomic_DNA"/>
</dbReference>
<gene>
    <name evidence="2" type="primary">m69.1</name>
</gene>
<keyword evidence="1" id="KW-0472">Membrane</keyword>
<feature type="transmembrane region" description="Helical" evidence="1">
    <location>
        <begin position="15"/>
        <end position="34"/>
    </location>
</feature>
<reference evidence="2 3" key="1">
    <citation type="journal article" date="2005" name="J. Virol.">
        <title>Use of a murine cytomegalovirus K181-derived bacterial artificial chromosome as a vaccine vector for immunocontraception.</title>
        <authorList>
            <person name="Redwood A.J."/>
            <person name="Messerle M."/>
            <person name="Harvey N.L."/>
            <person name="Hardy C.M."/>
            <person name="Kozinowski U.H."/>
            <person name="Lawson M.A."/>
            <person name="Shellam G.R."/>
        </authorList>
    </citation>
    <scope>NUCLEOTIDE SEQUENCE [LARGE SCALE GENOMIC DNA]</scope>
    <source>
        <strain evidence="2">K181</strain>
    </source>
</reference>
<keyword evidence="1" id="KW-0812">Transmembrane</keyword>
<protein>
    <submittedName>
        <fullName evidence="2">M69.1 protein</fullName>
    </submittedName>
</protein>
<dbReference type="Proteomes" id="UP000158680">
    <property type="component" value="Segment"/>
</dbReference>
<evidence type="ECO:0000313" key="2">
    <source>
        <dbReference type="EMBL" id="CAP08109.1"/>
    </source>
</evidence>
<name>A8E1H6_MUHVK</name>
<organism evidence="2 3">
    <name type="scientific">Murid herpesvirus 1 (strain K181)</name>
    <name type="common">MuHV-1</name>
    <name type="synonym">Mouse cytomegalovirus</name>
    <dbReference type="NCBI Taxonomy" id="69156"/>
    <lineage>
        <taxon>Viruses</taxon>
        <taxon>Duplodnaviria</taxon>
        <taxon>Heunggongvirae</taxon>
        <taxon>Peploviricota</taxon>
        <taxon>Herviviricetes</taxon>
        <taxon>Herpesvirales</taxon>
        <taxon>Orthoherpesviridae</taxon>
        <taxon>Betaherpesvirinae</taxon>
        <taxon>Muromegalovirus</taxon>
        <taxon>Muromegalovirus muridbeta1</taxon>
        <taxon>Murid herpesvirus 1</taxon>
    </lineage>
</organism>
<evidence type="ECO:0000256" key="1">
    <source>
        <dbReference type="SAM" id="Phobius"/>
    </source>
</evidence>